<accession>A0ABD6RZQ8</accession>
<evidence type="ECO:0000313" key="3">
    <source>
        <dbReference type="Proteomes" id="UP000219897"/>
    </source>
</evidence>
<dbReference type="AlphaFoldDB" id="A0ABD6RZQ8"/>
<dbReference type="EMBL" id="NTYF01000149">
    <property type="protein sequence ID" value="PER44124.1"/>
    <property type="molecule type" value="Genomic_DNA"/>
</dbReference>
<evidence type="ECO:0000256" key="1">
    <source>
        <dbReference type="SAM" id="Phobius"/>
    </source>
</evidence>
<organism evidence="2 3">
    <name type="scientific">Bacillus thuringiensis</name>
    <dbReference type="NCBI Taxonomy" id="1428"/>
    <lineage>
        <taxon>Bacteria</taxon>
        <taxon>Bacillati</taxon>
        <taxon>Bacillota</taxon>
        <taxon>Bacilli</taxon>
        <taxon>Bacillales</taxon>
        <taxon>Bacillaceae</taxon>
        <taxon>Bacillus</taxon>
        <taxon>Bacillus cereus group</taxon>
    </lineage>
</organism>
<gene>
    <name evidence="2" type="ORF">CN495_28925</name>
</gene>
<keyword evidence="1" id="KW-0472">Membrane</keyword>
<evidence type="ECO:0000313" key="2">
    <source>
        <dbReference type="EMBL" id="PER44124.1"/>
    </source>
</evidence>
<feature type="transmembrane region" description="Helical" evidence="1">
    <location>
        <begin position="41"/>
        <end position="61"/>
    </location>
</feature>
<proteinExistence type="predicted"/>
<keyword evidence="1" id="KW-1133">Transmembrane helix</keyword>
<dbReference type="Proteomes" id="UP000219897">
    <property type="component" value="Unassembled WGS sequence"/>
</dbReference>
<name>A0ABD6RZQ8_BACTU</name>
<sequence>MQNKKVYWLCLPRSIENFFWDFCAVYHNEVVGATSLGCEPFFALLYFIFLLYKYFIINKFISRKIQNY</sequence>
<comment type="caution">
    <text evidence="2">The sequence shown here is derived from an EMBL/GenBank/DDBJ whole genome shotgun (WGS) entry which is preliminary data.</text>
</comment>
<reference evidence="2 3" key="1">
    <citation type="submission" date="2017-09" db="EMBL/GenBank/DDBJ databases">
        <title>Large-scale bioinformatics analysis of Bacillus genomes uncovers conserved roles of natural products in bacterial physiology.</title>
        <authorList>
            <consortium name="Agbiome Team Llc"/>
            <person name="Bleich R.M."/>
            <person name="Kirk G.J."/>
            <person name="Santa Maria K.C."/>
            <person name="Allen S.E."/>
            <person name="Farag S."/>
            <person name="Shank E.A."/>
            <person name="Bowers A."/>
        </authorList>
    </citation>
    <scope>NUCLEOTIDE SEQUENCE [LARGE SCALE GENOMIC DNA]</scope>
    <source>
        <strain evidence="2 3">AFS005140</strain>
    </source>
</reference>
<protein>
    <submittedName>
        <fullName evidence="2">Uncharacterized protein</fullName>
    </submittedName>
</protein>
<keyword evidence="1" id="KW-0812">Transmembrane</keyword>